<dbReference type="PROSITE" id="PS51257">
    <property type="entry name" value="PROKAR_LIPOPROTEIN"/>
    <property type="match status" value="1"/>
</dbReference>
<evidence type="ECO:0000259" key="1">
    <source>
        <dbReference type="Pfam" id="PF14292"/>
    </source>
</evidence>
<evidence type="ECO:0000259" key="2">
    <source>
        <dbReference type="Pfam" id="PF16411"/>
    </source>
</evidence>
<dbReference type="Gene3D" id="2.60.40.3620">
    <property type="match status" value="2"/>
</dbReference>
<dbReference type="InterPro" id="IPR025970">
    <property type="entry name" value="SusE"/>
</dbReference>
<evidence type="ECO:0000313" key="3">
    <source>
        <dbReference type="EMBL" id="MBL3655712.1"/>
    </source>
</evidence>
<dbReference type="AlphaFoldDB" id="A0A937F3K8"/>
<reference evidence="3" key="1">
    <citation type="submission" date="2021-01" db="EMBL/GenBank/DDBJ databases">
        <title>Fulvivirga kasyanovii gen. nov., sp nov., a novel member of the phylum Bacteroidetes isolated from seawater in a mussel farm.</title>
        <authorList>
            <person name="Zhao L.-H."/>
            <person name="Wang Z.-J."/>
        </authorList>
    </citation>
    <scope>NUCLEOTIDE SEQUENCE</scope>
    <source>
        <strain evidence="3">2943</strain>
    </source>
</reference>
<gene>
    <name evidence="3" type="ORF">JL102_06205</name>
</gene>
<dbReference type="Pfam" id="PF14292">
    <property type="entry name" value="SusE"/>
    <property type="match status" value="1"/>
</dbReference>
<accession>A0A937F3K8</accession>
<keyword evidence="4" id="KW-1185">Reference proteome</keyword>
<organism evidence="3 4">
    <name type="scientific">Fulvivirga sediminis</name>
    <dbReference type="NCBI Taxonomy" id="2803949"/>
    <lineage>
        <taxon>Bacteria</taxon>
        <taxon>Pseudomonadati</taxon>
        <taxon>Bacteroidota</taxon>
        <taxon>Cytophagia</taxon>
        <taxon>Cytophagales</taxon>
        <taxon>Fulvivirgaceae</taxon>
        <taxon>Fulvivirga</taxon>
    </lineage>
</organism>
<sequence>MKKIIYILSIVFIGILMACEDDAEKVVISSDPVKPVVLSPEDESLIFTREDSAKFAFKWSKAELGYNAVVEYGIQVSLDEDFAKKELILSTTEVTEGEVLETALNNTLHKLGAEDDVPVSVYTRVFASISEYADSVFSASKVYTVTPYATVFPPIYMIGGALKGWDLNLAVEVPATNNGKAYHVIAEFKNGETFRFFTQPDWGADQYKWAYFDGGTVAGNFEAAMDDDDNFRFIGTSGYYIIKVNLNDKTISMEEADEPTLYGIGEALQGWVLESAVQLTWVKDSLFQVTTTMNADKAFRFFDKADWSTGKYNYLYFEDGEVDPLLENAADGDSNLLFVGSTGSYEMTVDLKARTVGIK</sequence>
<proteinExistence type="predicted"/>
<comment type="caution">
    <text evidence="3">The sequence shown here is derived from an EMBL/GenBank/DDBJ whole genome shotgun (WGS) entry which is preliminary data.</text>
</comment>
<protein>
    <submittedName>
        <fullName evidence="3">SusE domain-containing protein</fullName>
    </submittedName>
</protein>
<dbReference type="Pfam" id="PF16411">
    <property type="entry name" value="SusF_SusE"/>
    <property type="match status" value="1"/>
</dbReference>
<dbReference type="InterPro" id="IPR032187">
    <property type="entry name" value="SusF/SusE-like_C"/>
</dbReference>
<dbReference type="RefSeq" id="WP_202243397.1">
    <property type="nucleotide sequence ID" value="NZ_JAESIY010000003.1"/>
</dbReference>
<dbReference type="EMBL" id="JAESIY010000003">
    <property type="protein sequence ID" value="MBL3655712.1"/>
    <property type="molecule type" value="Genomic_DNA"/>
</dbReference>
<name>A0A937F3K8_9BACT</name>
<feature type="domain" description="Outer membrane protein SusF/SusE-like C-terminal" evidence="2">
    <location>
        <begin position="155"/>
        <end position="251"/>
    </location>
</feature>
<dbReference type="Proteomes" id="UP000659388">
    <property type="component" value="Unassembled WGS sequence"/>
</dbReference>
<evidence type="ECO:0000313" key="4">
    <source>
        <dbReference type="Proteomes" id="UP000659388"/>
    </source>
</evidence>
<feature type="domain" description="SusE outer membrane protein" evidence="1">
    <location>
        <begin position="21"/>
        <end position="125"/>
    </location>
</feature>